<dbReference type="InterPro" id="IPR029030">
    <property type="entry name" value="Caspase-like_dom_sf"/>
</dbReference>
<organism evidence="5">
    <name type="scientific">Timema monikensis</name>
    <dbReference type="NCBI Taxonomy" id="170555"/>
    <lineage>
        <taxon>Eukaryota</taxon>
        <taxon>Metazoa</taxon>
        <taxon>Ecdysozoa</taxon>
        <taxon>Arthropoda</taxon>
        <taxon>Hexapoda</taxon>
        <taxon>Insecta</taxon>
        <taxon>Pterygota</taxon>
        <taxon>Neoptera</taxon>
        <taxon>Polyneoptera</taxon>
        <taxon>Phasmatodea</taxon>
        <taxon>Timematodea</taxon>
        <taxon>Timematoidea</taxon>
        <taxon>Timematidae</taxon>
        <taxon>Timema</taxon>
    </lineage>
</organism>
<proteinExistence type="inferred from homology"/>
<feature type="domain" description="Caspase family p20" evidence="4">
    <location>
        <begin position="331"/>
        <end position="426"/>
    </location>
</feature>
<dbReference type="GO" id="GO:0004197">
    <property type="term" value="F:cysteine-type endopeptidase activity"/>
    <property type="evidence" value="ECO:0007669"/>
    <property type="project" value="InterPro"/>
</dbReference>
<evidence type="ECO:0000259" key="4">
    <source>
        <dbReference type="PROSITE" id="PS50208"/>
    </source>
</evidence>
<dbReference type="Pfam" id="PF23724">
    <property type="entry name" value="Dredd_2nd"/>
    <property type="match status" value="1"/>
</dbReference>
<dbReference type="InterPro" id="IPR011600">
    <property type="entry name" value="Pept_C14_caspase"/>
</dbReference>
<name>A0A7R9EFK3_9NEOP</name>
<dbReference type="SMART" id="SM00115">
    <property type="entry name" value="CASc"/>
    <property type="match status" value="1"/>
</dbReference>
<dbReference type="PANTHER" id="PTHR10454:SF210">
    <property type="entry name" value="CASPASE-2"/>
    <property type="match status" value="1"/>
</dbReference>
<dbReference type="InterPro" id="IPR002398">
    <property type="entry name" value="Pept_C14"/>
</dbReference>
<feature type="domain" description="Caspase family p10" evidence="3">
    <location>
        <begin position="422"/>
        <end position="487"/>
    </location>
</feature>
<comment type="similarity">
    <text evidence="1 2">Belongs to the peptidase C14A family.</text>
</comment>
<dbReference type="Gene3D" id="3.30.70.1470">
    <property type="entry name" value="Caspase-like"/>
    <property type="match status" value="1"/>
</dbReference>
<dbReference type="PROSITE" id="PS50208">
    <property type="entry name" value="CASPASE_P20"/>
    <property type="match status" value="1"/>
</dbReference>
<dbReference type="InterPro" id="IPR056259">
    <property type="entry name" value="Dredd_N"/>
</dbReference>
<dbReference type="GO" id="GO:0006508">
    <property type="term" value="P:proteolysis"/>
    <property type="evidence" value="ECO:0007669"/>
    <property type="project" value="InterPro"/>
</dbReference>
<dbReference type="InterPro" id="IPR056260">
    <property type="entry name" value="Dredd_2nd"/>
</dbReference>
<dbReference type="Pfam" id="PF00656">
    <property type="entry name" value="Peptidase_C14"/>
    <property type="match status" value="1"/>
</dbReference>
<protein>
    <recommendedName>
        <fullName evidence="6">Caspase-8</fullName>
    </recommendedName>
</protein>
<evidence type="ECO:0008006" key="6">
    <source>
        <dbReference type="Google" id="ProtNLM"/>
    </source>
</evidence>
<gene>
    <name evidence="5" type="ORF">TMSB3V08_LOCUS8974</name>
</gene>
<dbReference type="SUPFAM" id="SSF52129">
    <property type="entry name" value="Caspase-like"/>
    <property type="match status" value="1"/>
</dbReference>
<dbReference type="GO" id="GO:0005737">
    <property type="term" value="C:cytoplasm"/>
    <property type="evidence" value="ECO:0007669"/>
    <property type="project" value="TreeGrafter"/>
</dbReference>
<reference evidence="5" key="1">
    <citation type="submission" date="2020-11" db="EMBL/GenBank/DDBJ databases">
        <authorList>
            <person name="Tran Van P."/>
        </authorList>
    </citation>
    <scope>NUCLEOTIDE SEQUENCE</scope>
</reference>
<evidence type="ECO:0000256" key="2">
    <source>
        <dbReference type="RuleBase" id="RU003971"/>
    </source>
</evidence>
<dbReference type="PANTHER" id="PTHR10454">
    <property type="entry name" value="CASPASE"/>
    <property type="match status" value="1"/>
</dbReference>
<dbReference type="GO" id="GO:0006915">
    <property type="term" value="P:apoptotic process"/>
    <property type="evidence" value="ECO:0007669"/>
    <property type="project" value="TreeGrafter"/>
</dbReference>
<dbReference type="AlphaFoldDB" id="A0A7R9EFK3"/>
<accession>A0A7R9EFK3</accession>
<dbReference type="GO" id="GO:0043525">
    <property type="term" value="P:positive regulation of neuron apoptotic process"/>
    <property type="evidence" value="ECO:0007669"/>
    <property type="project" value="TreeGrafter"/>
</dbReference>
<dbReference type="Gene3D" id="3.40.50.1460">
    <property type="match status" value="1"/>
</dbReference>
<evidence type="ECO:0000256" key="1">
    <source>
        <dbReference type="ARBA" id="ARBA00010134"/>
    </source>
</evidence>
<evidence type="ECO:0000313" key="5">
    <source>
        <dbReference type="EMBL" id="CAD7432263.1"/>
    </source>
</evidence>
<sequence length="530" mass="61778">MLLDNPDSCKSQGSDFLEYTSSRSLTFWIVSSDICGRPPACSSNKVPLVSSYFEKAQMPDLLSRYNIKSDIVEIVEAELDFNEKVSLIFLLFDDVEFALQTLKMSLESRNLHPSISHSFRLADWARSNESVGNVEWQERFIEALSIIQNYRILDQLGYCKQEVIERYLPHIRDTVLEVDLMRKALYWIIEHLDVDKAARLVDLAVEEATKINIKLDKYDPKYLEINFLGWNSKKYITFSCSAVRNEIIVYNLVKLLKVIEEPDMSEFLDSIARRYKKAVEIESPLSSLTSVQSDYSNSFSRPSLSHSVASNYEGKSSNLDRQDYYHIDPNNVGFCVIINQKKFYNETDPKLKDQLPSRPLEDRLGTDVDRDRLVEVFQSLGFNIHFWKESLTHIEIIDAIRYSATNLFKREHSCFVLCIMSHGKKGTWFIEALHNEMLQQEPGMDIFSIFTRVNNKISSRRHKPMNEPMWKGMTPVFQVALTKKLILPLHPAARVATVKKIICRFLFFQLYDEYVRRNIMILEEQRHRDP</sequence>
<dbReference type="InterPro" id="IPR002138">
    <property type="entry name" value="Pept_C14_p10"/>
</dbReference>
<dbReference type="Pfam" id="PF23725">
    <property type="entry name" value="Dredd_N"/>
    <property type="match status" value="1"/>
</dbReference>
<dbReference type="InterPro" id="IPR015917">
    <property type="entry name" value="Pept_C14A"/>
</dbReference>
<dbReference type="InterPro" id="IPR001309">
    <property type="entry name" value="Pept_C14_p20"/>
</dbReference>
<dbReference type="EMBL" id="OB795447">
    <property type="protein sequence ID" value="CAD7432263.1"/>
    <property type="molecule type" value="Genomic_DNA"/>
</dbReference>
<dbReference type="PROSITE" id="PS50207">
    <property type="entry name" value="CASPASE_P10"/>
    <property type="match status" value="1"/>
</dbReference>
<evidence type="ECO:0000259" key="3">
    <source>
        <dbReference type="PROSITE" id="PS50207"/>
    </source>
</evidence>